<dbReference type="AlphaFoldDB" id="A0A061FU63"/>
<evidence type="ECO:0000313" key="3">
    <source>
        <dbReference type="Proteomes" id="UP000026915"/>
    </source>
</evidence>
<organism evidence="2 3">
    <name type="scientific">Theobroma cacao</name>
    <name type="common">Cacao</name>
    <name type="synonym">Cocoa</name>
    <dbReference type="NCBI Taxonomy" id="3641"/>
    <lineage>
        <taxon>Eukaryota</taxon>
        <taxon>Viridiplantae</taxon>
        <taxon>Streptophyta</taxon>
        <taxon>Embryophyta</taxon>
        <taxon>Tracheophyta</taxon>
        <taxon>Spermatophyta</taxon>
        <taxon>Magnoliopsida</taxon>
        <taxon>eudicotyledons</taxon>
        <taxon>Gunneridae</taxon>
        <taxon>Pentapetalae</taxon>
        <taxon>rosids</taxon>
        <taxon>malvids</taxon>
        <taxon>Malvales</taxon>
        <taxon>Malvaceae</taxon>
        <taxon>Byttnerioideae</taxon>
        <taxon>Theobroma</taxon>
    </lineage>
</organism>
<feature type="chain" id="PRO_5001602902" evidence="1">
    <location>
        <begin position="17"/>
        <end position="113"/>
    </location>
</feature>
<proteinExistence type="predicted"/>
<reference evidence="2 3" key="1">
    <citation type="journal article" date="2013" name="Genome Biol.">
        <title>The genome sequence of the most widely cultivated cacao type and its use to identify candidate genes regulating pod color.</title>
        <authorList>
            <person name="Motamayor J.C."/>
            <person name="Mockaitis K."/>
            <person name="Schmutz J."/>
            <person name="Haiminen N."/>
            <person name="Iii D.L."/>
            <person name="Cornejo O."/>
            <person name="Findley S.D."/>
            <person name="Zheng P."/>
            <person name="Utro F."/>
            <person name="Royaert S."/>
            <person name="Saski C."/>
            <person name="Jenkins J."/>
            <person name="Podicheti R."/>
            <person name="Zhao M."/>
            <person name="Scheffler B.E."/>
            <person name="Stack J.C."/>
            <person name="Feltus F.A."/>
            <person name="Mustiga G.M."/>
            <person name="Amores F."/>
            <person name="Phillips W."/>
            <person name="Marelli J.P."/>
            <person name="May G.D."/>
            <person name="Shapiro H."/>
            <person name="Ma J."/>
            <person name="Bustamante C.D."/>
            <person name="Schnell R.J."/>
            <person name="Main D."/>
            <person name="Gilbert D."/>
            <person name="Parida L."/>
            <person name="Kuhn D.N."/>
        </authorList>
    </citation>
    <scope>NUCLEOTIDE SEQUENCE [LARGE SCALE GENOMIC DNA]</scope>
    <source>
        <strain evidence="3">cv. Matina 1-6</strain>
    </source>
</reference>
<sequence length="113" mass="13139">MLANMSLLLPIEMAFFFCFHERNQEATWQLCKDMNGKNLVCHFEQSGSKAAVLISMASYTLRNPPPTLYHMNPIKINKEVKRKDVKYAPQSKTQDALFCYFLVTFSCFLYKNV</sequence>
<keyword evidence="3" id="KW-1185">Reference proteome</keyword>
<dbReference type="HOGENOM" id="CLU_2138060_0_0_1"/>
<keyword evidence="1" id="KW-0732">Signal</keyword>
<evidence type="ECO:0000313" key="2">
    <source>
        <dbReference type="EMBL" id="EOY20726.1"/>
    </source>
</evidence>
<feature type="signal peptide" evidence="1">
    <location>
        <begin position="1"/>
        <end position="16"/>
    </location>
</feature>
<name>A0A061FU63_THECC</name>
<dbReference type="EMBL" id="CM001881">
    <property type="protein sequence ID" value="EOY20726.1"/>
    <property type="molecule type" value="Genomic_DNA"/>
</dbReference>
<gene>
    <name evidence="2" type="ORF">TCM_012071</name>
</gene>
<protein>
    <submittedName>
        <fullName evidence="2">Uncharacterized protein</fullName>
    </submittedName>
</protein>
<dbReference type="Proteomes" id="UP000026915">
    <property type="component" value="Chromosome 3"/>
</dbReference>
<evidence type="ECO:0000256" key="1">
    <source>
        <dbReference type="SAM" id="SignalP"/>
    </source>
</evidence>
<dbReference type="InParanoid" id="A0A061FU63"/>
<accession>A0A061FU63</accession>
<dbReference type="Gramene" id="EOY20726">
    <property type="protein sequence ID" value="EOY20726"/>
    <property type="gene ID" value="TCM_012071"/>
</dbReference>